<gene>
    <name evidence="4" type="ORF">FM101_01545</name>
</gene>
<sequence length="552" mass="60242">MWHAMTGRRERFRDIAETFSRHGLGFLLAALGVDARILGPAARFPAGQGKDQGLPQRLRLALEDLGAVYVKFGQVLSTRSDLLPAEYVAELAQLQDGTPSVPFTEIRAVIEAELGPEAAKLLSTMDPTPLATGSIGQAHVATVQGRDVVVKVRRPGIVEQVNNDLEIMAEIAKLAEQASATARGLRLADTVDEFARTLRGELDYLAEGRNAERFAKDFATDEKVHIPEVFWSTTTSRVLTLQRMRGLKITDVQGLHAAGLDPSEVASRACNVLLRMVFEHGFFHADPHPGNFFVEGDGRFGIIDFGMVGHVSDELKRQLVKLLQAIVLRDPHRMTTALLRLCGAGQTSRRAELQAHLAQLLDRYADQPLAEVPLTLIVNDVVAMLRRHQLRLPPDTALLIKMLAMAEGLGQEVDPSFDLLSEVSPYARRLMLASVSPGAVAEHLKLIASEAMNLGAEAPELIRRATEILESGGVDVRIRTEELDELMDRLDHTGNRIVAGLVTAALITAVGGLVGSQPTRWHRWPQALFTAGVGGVGALGGYLAWTSRRRRS</sequence>
<dbReference type="RefSeq" id="WP_086994443.1">
    <property type="nucleotide sequence ID" value="NZ_FUHW01000007.1"/>
</dbReference>
<dbReference type="Proteomes" id="UP000195913">
    <property type="component" value="Unassembled WGS sequence"/>
</dbReference>
<reference evidence="4 5" key="1">
    <citation type="submission" date="2017-02" db="EMBL/GenBank/DDBJ databases">
        <authorList>
            <person name="Peterson S.W."/>
        </authorList>
    </citation>
    <scope>NUCLEOTIDE SEQUENCE [LARGE SCALE GENOMIC DNA]</scope>
    <source>
        <strain evidence="4 5">B Ar 00.02</strain>
    </source>
</reference>
<dbReference type="CDD" id="cd05121">
    <property type="entry name" value="ABC1_ADCK3-like"/>
    <property type="match status" value="1"/>
</dbReference>
<evidence type="ECO:0000313" key="5">
    <source>
        <dbReference type="Proteomes" id="UP000195913"/>
    </source>
</evidence>
<evidence type="ECO:0000259" key="3">
    <source>
        <dbReference type="Pfam" id="PF03109"/>
    </source>
</evidence>
<dbReference type="AlphaFoldDB" id="A0A1R4EZP0"/>
<dbReference type="EMBL" id="FUHW01000007">
    <property type="protein sequence ID" value="SJM49052.1"/>
    <property type="molecule type" value="Genomic_DNA"/>
</dbReference>
<feature type="domain" description="ABC1 atypical kinase-like" evidence="3">
    <location>
        <begin position="93"/>
        <end position="335"/>
    </location>
</feature>
<protein>
    <submittedName>
        <fullName evidence="4">Ubiquinone biosynthesis monooxygenase UbiB</fullName>
    </submittedName>
</protein>
<evidence type="ECO:0000256" key="2">
    <source>
        <dbReference type="SAM" id="Phobius"/>
    </source>
</evidence>
<comment type="similarity">
    <text evidence="1">Belongs to the protein kinase superfamily. ADCK protein kinase family.</text>
</comment>
<name>A0A1R4EZP0_9MICC</name>
<keyword evidence="4" id="KW-0830">Ubiquinone</keyword>
<accession>A0A1R4EZP0</accession>
<dbReference type="Pfam" id="PF03109">
    <property type="entry name" value="ABC1"/>
    <property type="match status" value="1"/>
</dbReference>
<dbReference type="SUPFAM" id="SSF56112">
    <property type="entry name" value="Protein kinase-like (PK-like)"/>
    <property type="match status" value="1"/>
</dbReference>
<keyword evidence="2" id="KW-1133">Transmembrane helix</keyword>
<dbReference type="PANTHER" id="PTHR10566">
    <property type="entry name" value="CHAPERONE-ACTIVITY OF BC1 COMPLEX CABC1 -RELATED"/>
    <property type="match status" value="1"/>
</dbReference>
<dbReference type="PANTHER" id="PTHR10566:SF113">
    <property type="entry name" value="PROTEIN ACTIVITY OF BC1 COMPLEX KINASE 7, CHLOROPLASTIC"/>
    <property type="match status" value="1"/>
</dbReference>
<proteinExistence type="inferred from homology"/>
<dbReference type="InterPro" id="IPR050154">
    <property type="entry name" value="UbiB_kinase"/>
</dbReference>
<feature type="transmembrane region" description="Helical" evidence="2">
    <location>
        <begin position="497"/>
        <end position="515"/>
    </location>
</feature>
<evidence type="ECO:0000313" key="4">
    <source>
        <dbReference type="EMBL" id="SJM49052.1"/>
    </source>
</evidence>
<keyword evidence="2" id="KW-0472">Membrane</keyword>
<organism evidence="4 5">
    <name type="scientific">Arthrobacter rhombi</name>
    <dbReference type="NCBI Taxonomy" id="71253"/>
    <lineage>
        <taxon>Bacteria</taxon>
        <taxon>Bacillati</taxon>
        <taxon>Actinomycetota</taxon>
        <taxon>Actinomycetes</taxon>
        <taxon>Micrococcales</taxon>
        <taxon>Micrococcaceae</taxon>
        <taxon>Arthrobacter</taxon>
    </lineage>
</organism>
<keyword evidence="2" id="KW-0812">Transmembrane</keyword>
<dbReference type="GO" id="GO:0004497">
    <property type="term" value="F:monooxygenase activity"/>
    <property type="evidence" value="ECO:0007669"/>
    <property type="project" value="UniProtKB-KW"/>
</dbReference>
<keyword evidence="5" id="KW-1185">Reference proteome</keyword>
<dbReference type="InterPro" id="IPR011009">
    <property type="entry name" value="Kinase-like_dom_sf"/>
</dbReference>
<evidence type="ECO:0000256" key="1">
    <source>
        <dbReference type="ARBA" id="ARBA00009670"/>
    </source>
</evidence>
<dbReference type="InterPro" id="IPR004147">
    <property type="entry name" value="ABC1_dom"/>
</dbReference>
<keyword evidence="4" id="KW-0503">Monooxygenase</keyword>
<keyword evidence="4" id="KW-0560">Oxidoreductase</keyword>
<feature type="transmembrane region" description="Helical" evidence="2">
    <location>
        <begin position="527"/>
        <end position="545"/>
    </location>
</feature>